<dbReference type="SUPFAM" id="SSF54211">
    <property type="entry name" value="Ribosomal protein S5 domain 2-like"/>
    <property type="match status" value="1"/>
</dbReference>
<proteinExistence type="predicted"/>
<sequence>MRFSPLPRFVIALLSVFFTLSLVAPLPFAIVMPGSAQNIFKTILSVENQKSYPATGRLDLMSVRVTNPNNWIIGPEILYSWLRSDEVVYPRAAIYPPGATNESEEKAAEVDMTSSQSRAIGAAFSFLKANPDFGVTENKLIEKNIAFDVKQTGGPSGGMIFAIGVIELLTPEDILKSRHIGGTGTITIDGTVGAIGGINEKIIAAHKAGAEIFLAPIGNQSEITRPPKGLKVVIVATLSDAIAALDVEG</sequence>
<evidence type="ECO:0000313" key="2">
    <source>
        <dbReference type="EMBL" id="CAB4591797.1"/>
    </source>
</evidence>
<reference evidence="3" key="1">
    <citation type="submission" date="2020-05" db="EMBL/GenBank/DDBJ databases">
        <authorList>
            <person name="Chiriac C."/>
            <person name="Salcher M."/>
            <person name="Ghai R."/>
            <person name="Kavagutti S V."/>
        </authorList>
    </citation>
    <scope>NUCLEOTIDE SEQUENCE</scope>
</reference>
<evidence type="ECO:0000313" key="3">
    <source>
        <dbReference type="EMBL" id="CAB4658942.1"/>
    </source>
</evidence>
<dbReference type="EMBL" id="CAEZWQ010000029">
    <property type="protein sequence ID" value="CAB4658942.1"/>
    <property type="molecule type" value="Genomic_DNA"/>
</dbReference>
<dbReference type="InterPro" id="IPR008269">
    <property type="entry name" value="Lon_proteolytic"/>
</dbReference>
<accession>A0A6J6LBE8</accession>
<dbReference type="GO" id="GO:0004176">
    <property type="term" value="F:ATP-dependent peptidase activity"/>
    <property type="evidence" value="ECO:0007669"/>
    <property type="project" value="InterPro"/>
</dbReference>
<dbReference type="GO" id="GO:0005524">
    <property type="term" value="F:ATP binding"/>
    <property type="evidence" value="ECO:0007669"/>
    <property type="project" value="InterPro"/>
</dbReference>
<dbReference type="GO" id="GO:0004252">
    <property type="term" value="F:serine-type endopeptidase activity"/>
    <property type="evidence" value="ECO:0007669"/>
    <property type="project" value="InterPro"/>
</dbReference>
<dbReference type="InterPro" id="IPR014721">
    <property type="entry name" value="Ribsml_uS5_D2-typ_fold_subgr"/>
</dbReference>
<dbReference type="PANTHER" id="PTHR10046">
    <property type="entry name" value="ATP DEPENDENT LON PROTEASE FAMILY MEMBER"/>
    <property type="match status" value="1"/>
</dbReference>
<dbReference type="AlphaFoldDB" id="A0A6J6LBE8"/>
<feature type="domain" description="Lon proteolytic" evidence="1">
    <location>
        <begin position="153"/>
        <end position="248"/>
    </location>
</feature>
<name>A0A6J6LBE8_9ZZZZ</name>
<protein>
    <submittedName>
        <fullName evidence="3">Unannotated protein</fullName>
    </submittedName>
</protein>
<dbReference type="Gene3D" id="3.30.230.10">
    <property type="match status" value="1"/>
</dbReference>
<organism evidence="3">
    <name type="scientific">freshwater metagenome</name>
    <dbReference type="NCBI Taxonomy" id="449393"/>
    <lineage>
        <taxon>unclassified sequences</taxon>
        <taxon>metagenomes</taxon>
        <taxon>ecological metagenomes</taxon>
    </lineage>
</organism>
<gene>
    <name evidence="2" type="ORF">UFOPK1795_00638</name>
    <name evidence="3" type="ORF">UFOPK2275_00394</name>
    <name evidence="4" type="ORF">UFOPK2816_00527</name>
</gene>
<dbReference type="PROSITE" id="PS51786">
    <property type="entry name" value="LON_PROTEOLYTIC"/>
    <property type="match status" value="1"/>
</dbReference>
<dbReference type="Pfam" id="PF05362">
    <property type="entry name" value="Lon_C"/>
    <property type="match status" value="1"/>
</dbReference>
<evidence type="ECO:0000313" key="4">
    <source>
        <dbReference type="EMBL" id="CAB4745012.1"/>
    </source>
</evidence>
<dbReference type="GO" id="GO:0030163">
    <property type="term" value="P:protein catabolic process"/>
    <property type="evidence" value="ECO:0007669"/>
    <property type="project" value="InterPro"/>
</dbReference>
<dbReference type="EMBL" id="CAEZZB010000050">
    <property type="protein sequence ID" value="CAB4745012.1"/>
    <property type="molecule type" value="Genomic_DNA"/>
</dbReference>
<dbReference type="InterPro" id="IPR020568">
    <property type="entry name" value="Ribosomal_Su5_D2-typ_SF"/>
</dbReference>
<dbReference type="InterPro" id="IPR027065">
    <property type="entry name" value="Lon_Prtase"/>
</dbReference>
<dbReference type="EMBL" id="CAEZUG010000030">
    <property type="protein sequence ID" value="CAB4591797.1"/>
    <property type="molecule type" value="Genomic_DNA"/>
</dbReference>
<dbReference type="GO" id="GO:0006508">
    <property type="term" value="P:proteolysis"/>
    <property type="evidence" value="ECO:0007669"/>
    <property type="project" value="InterPro"/>
</dbReference>
<evidence type="ECO:0000259" key="1">
    <source>
        <dbReference type="PROSITE" id="PS51786"/>
    </source>
</evidence>